<feature type="non-terminal residue" evidence="2">
    <location>
        <position position="1"/>
    </location>
</feature>
<dbReference type="AlphaFoldDB" id="A0A2M7FDY1"/>
<dbReference type="InterPro" id="IPR003029">
    <property type="entry name" value="S1_domain"/>
</dbReference>
<keyword evidence="2" id="KW-0689">Ribosomal protein</keyword>
<organism evidence="2 3">
    <name type="scientific">Candidatus Kaiserbacteria bacterium CG17_big_fil_post_rev_8_21_14_2_50_51_7</name>
    <dbReference type="NCBI Taxonomy" id="1974613"/>
    <lineage>
        <taxon>Bacteria</taxon>
        <taxon>Candidatus Kaiseribacteriota</taxon>
    </lineage>
</organism>
<evidence type="ECO:0000259" key="1">
    <source>
        <dbReference type="PROSITE" id="PS50126"/>
    </source>
</evidence>
<name>A0A2M7FDY1_9BACT</name>
<gene>
    <name evidence="2" type="ORF">COW49_00155</name>
</gene>
<comment type="caution">
    <text evidence="2">The sequence shown here is derived from an EMBL/GenBank/DDBJ whole genome shotgun (WGS) entry which is preliminary data.</text>
</comment>
<reference evidence="3" key="1">
    <citation type="submission" date="2017-09" db="EMBL/GenBank/DDBJ databases">
        <title>Depth-based differentiation of microbial function through sediment-hosted aquifers and enrichment of novel symbionts in the deep terrestrial subsurface.</title>
        <authorList>
            <person name="Probst A.J."/>
            <person name="Ladd B."/>
            <person name="Jarett J.K."/>
            <person name="Geller-Mcgrath D.E."/>
            <person name="Sieber C.M.K."/>
            <person name="Emerson J.B."/>
            <person name="Anantharaman K."/>
            <person name="Thomas B.C."/>
            <person name="Malmstrom R."/>
            <person name="Stieglmeier M."/>
            <person name="Klingl A."/>
            <person name="Woyke T."/>
            <person name="Ryan C.M."/>
            <person name="Banfield J.F."/>
        </authorList>
    </citation>
    <scope>NUCLEOTIDE SEQUENCE [LARGE SCALE GENOMIC DNA]</scope>
</reference>
<feature type="non-terminal residue" evidence="2">
    <location>
        <position position="49"/>
    </location>
</feature>
<dbReference type="Proteomes" id="UP000228497">
    <property type="component" value="Unassembled WGS sequence"/>
</dbReference>
<dbReference type="GO" id="GO:0003676">
    <property type="term" value="F:nucleic acid binding"/>
    <property type="evidence" value="ECO:0007669"/>
    <property type="project" value="InterPro"/>
</dbReference>
<dbReference type="Gene3D" id="2.40.50.140">
    <property type="entry name" value="Nucleic acid-binding proteins"/>
    <property type="match status" value="1"/>
</dbReference>
<sequence length="49" mass="5475">VEDPHALFAIGDMVRVKVIEIKDGKISLSIKALKENPWHTAAERYSKGI</sequence>
<dbReference type="EMBL" id="PFFD01000006">
    <property type="protein sequence ID" value="PIV87327.1"/>
    <property type="molecule type" value="Genomic_DNA"/>
</dbReference>
<protein>
    <submittedName>
        <fullName evidence="2">30S ribosomal protein S1</fullName>
    </submittedName>
</protein>
<dbReference type="PROSITE" id="PS50126">
    <property type="entry name" value="S1"/>
    <property type="match status" value="1"/>
</dbReference>
<accession>A0A2M7FDY1</accession>
<feature type="domain" description="S1 motif" evidence="1">
    <location>
        <begin position="1"/>
        <end position="31"/>
    </location>
</feature>
<evidence type="ECO:0000313" key="2">
    <source>
        <dbReference type="EMBL" id="PIV87327.1"/>
    </source>
</evidence>
<keyword evidence="2" id="KW-0687">Ribonucleoprotein</keyword>
<dbReference type="SUPFAM" id="SSF50249">
    <property type="entry name" value="Nucleic acid-binding proteins"/>
    <property type="match status" value="1"/>
</dbReference>
<evidence type="ECO:0000313" key="3">
    <source>
        <dbReference type="Proteomes" id="UP000228497"/>
    </source>
</evidence>
<dbReference type="InterPro" id="IPR012340">
    <property type="entry name" value="NA-bd_OB-fold"/>
</dbReference>
<proteinExistence type="predicted"/>
<dbReference type="GO" id="GO:0005840">
    <property type="term" value="C:ribosome"/>
    <property type="evidence" value="ECO:0007669"/>
    <property type="project" value="UniProtKB-KW"/>
</dbReference>